<accession>C0FSE2</accession>
<comment type="caution">
    <text evidence="1">The sequence shown here is derived from an EMBL/GenBank/DDBJ whole genome shotgun (WGS) entry which is preliminary data.</text>
</comment>
<evidence type="ECO:0000313" key="1">
    <source>
        <dbReference type="EMBL" id="EEG94530.1"/>
    </source>
</evidence>
<reference evidence="1 2" key="2">
    <citation type="submission" date="2009-03" db="EMBL/GenBank/DDBJ databases">
        <title>Draft genome sequence of Roseburia inulinivorans (DSM 16841).</title>
        <authorList>
            <person name="Sudarsanam P."/>
            <person name="Ley R."/>
            <person name="Guruge J."/>
            <person name="Turnbaugh P.J."/>
            <person name="Mahowald M."/>
            <person name="Liep D."/>
            <person name="Gordon J."/>
        </authorList>
    </citation>
    <scope>NUCLEOTIDE SEQUENCE [LARGE SCALE GENOMIC DNA]</scope>
    <source>
        <strain evidence="1 2">DSM 16841</strain>
    </source>
</reference>
<dbReference type="RefSeq" id="WP_007885049.1">
    <property type="nucleotide sequence ID" value="NZ_ACFY01000061.1"/>
</dbReference>
<dbReference type="eggNOG" id="COG1961">
    <property type="taxonomic scope" value="Bacteria"/>
</dbReference>
<organism evidence="1 2">
    <name type="scientific">Roseburia inulinivorans DSM 16841</name>
    <dbReference type="NCBI Taxonomy" id="622312"/>
    <lineage>
        <taxon>Bacteria</taxon>
        <taxon>Bacillati</taxon>
        <taxon>Bacillota</taxon>
        <taxon>Clostridia</taxon>
        <taxon>Lachnospirales</taxon>
        <taxon>Lachnospiraceae</taxon>
        <taxon>Roseburia</taxon>
    </lineage>
</organism>
<dbReference type="GeneID" id="75164480"/>
<evidence type="ECO:0008006" key="3">
    <source>
        <dbReference type="Google" id="ProtNLM"/>
    </source>
</evidence>
<proteinExistence type="predicted"/>
<dbReference type="Proteomes" id="UP000003561">
    <property type="component" value="Unassembled WGS sequence"/>
</dbReference>
<dbReference type="EMBL" id="ACFY01000061">
    <property type="protein sequence ID" value="EEG94530.1"/>
    <property type="molecule type" value="Genomic_DNA"/>
</dbReference>
<gene>
    <name evidence="1" type="ORF">ROSEINA2194_01658</name>
</gene>
<reference evidence="1 2" key="1">
    <citation type="submission" date="2009-02" db="EMBL/GenBank/DDBJ databases">
        <authorList>
            <person name="Fulton L."/>
            <person name="Clifton S."/>
            <person name="Fulton B."/>
            <person name="Xu J."/>
            <person name="Minx P."/>
            <person name="Pepin K.H."/>
            <person name="Johnson M."/>
            <person name="Bhonagiri V."/>
            <person name="Nash W.E."/>
            <person name="Mardis E.R."/>
            <person name="Wilson R.K."/>
        </authorList>
    </citation>
    <scope>NUCLEOTIDE SEQUENCE [LARGE SCALE GENOMIC DNA]</scope>
    <source>
        <strain evidence="1 2">DSM 16841</strain>
    </source>
</reference>
<sequence>MTDSRKIAIYLRLSIEDDALDGKASTEQRESNSISNHDVMYRGWITPKNITS</sequence>
<name>C0FSE2_9FIRM</name>
<evidence type="ECO:0000313" key="2">
    <source>
        <dbReference type="Proteomes" id="UP000003561"/>
    </source>
</evidence>
<protein>
    <recommendedName>
        <fullName evidence="3">Resolvase/invertase-type recombinase catalytic domain-containing protein</fullName>
    </recommendedName>
</protein>
<dbReference type="AlphaFoldDB" id="C0FSE2"/>